<keyword evidence="1" id="KW-0805">Transcription regulation</keyword>
<dbReference type="InterPro" id="IPR036388">
    <property type="entry name" value="WH-like_DNA-bd_sf"/>
</dbReference>
<name>A0ABN1B6H5_9ACTN</name>
<evidence type="ECO:0000313" key="6">
    <source>
        <dbReference type="EMBL" id="GAA0491269.1"/>
    </source>
</evidence>
<proteinExistence type="predicted"/>
<evidence type="ECO:0000256" key="1">
    <source>
        <dbReference type="ARBA" id="ARBA00023015"/>
    </source>
</evidence>
<evidence type="ECO:0000256" key="3">
    <source>
        <dbReference type="ARBA" id="ARBA00023163"/>
    </source>
</evidence>
<dbReference type="EMBL" id="BAAABY010000048">
    <property type="protein sequence ID" value="GAA0491269.1"/>
    <property type="molecule type" value="Genomic_DNA"/>
</dbReference>
<feature type="domain" description="HTH luxR-type" evidence="5">
    <location>
        <begin position="28"/>
        <end position="95"/>
    </location>
</feature>
<dbReference type="SUPFAM" id="SSF46894">
    <property type="entry name" value="C-terminal effector domain of the bipartite response regulators"/>
    <property type="match status" value="1"/>
</dbReference>
<feature type="region of interest" description="Disordered" evidence="4">
    <location>
        <begin position="1"/>
        <end position="20"/>
    </location>
</feature>
<organism evidence="6 7">
    <name type="scientific">Streptomyces olivaceiscleroticus</name>
    <dbReference type="NCBI Taxonomy" id="68245"/>
    <lineage>
        <taxon>Bacteria</taxon>
        <taxon>Bacillati</taxon>
        <taxon>Actinomycetota</taxon>
        <taxon>Actinomycetes</taxon>
        <taxon>Kitasatosporales</taxon>
        <taxon>Streptomycetaceae</taxon>
        <taxon>Streptomyces</taxon>
    </lineage>
</organism>
<dbReference type="RefSeq" id="WP_346099020.1">
    <property type="nucleotide sequence ID" value="NZ_BAAABY010000048.1"/>
</dbReference>
<keyword evidence="7" id="KW-1185">Reference proteome</keyword>
<evidence type="ECO:0000256" key="2">
    <source>
        <dbReference type="ARBA" id="ARBA00023125"/>
    </source>
</evidence>
<dbReference type="PROSITE" id="PS50043">
    <property type="entry name" value="HTH_LUXR_2"/>
    <property type="match status" value="1"/>
</dbReference>
<dbReference type="Gene3D" id="1.10.10.10">
    <property type="entry name" value="Winged helix-like DNA-binding domain superfamily/Winged helix DNA-binding domain"/>
    <property type="match status" value="1"/>
</dbReference>
<evidence type="ECO:0000256" key="4">
    <source>
        <dbReference type="SAM" id="MobiDB-lite"/>
    </source>
</evidence>
<evidence type="ECO:0000259" key="5">
    <source>
        <dbReference type="PROSITE" id="PS50043"/>
    </source>
</evidence>
<dbReference type="Pfam" id="PF00196">
    <property type="entry name" value="GerE"/>
    <property type="match status" value="1"/>
</dbReference>
<accession>A0ABN1B6H5</accession>
<keyword evidence="2" id="KW-0238">DNA-binding</keyword>
<dbReference type="SMART" id="SM00421">
    <property type="entry name" value="HTH_LUXR"/>
    <property type="match status" value="1"/>
</dbReference>
<gene>
    <name evidence="6" type="ORF">GCM10010361_65640</name>
</gene>
<keyword evidence="3" id="KW-0804">Transcription</keyword>
<comment type="caution">
    <text evidence="6">The sequence shown here is derived from an EMBL/GenBank/DDBJ whole genome shotgun (WGS) entry which is preliminary data.</text>
</comment>
<dbReference type="PANTHER" id="PTHR44688:SF16">
    <property type="entry name" value="DNA-BINDING TRANSCRIPTIONAL ACTIVATOR DEVR_DOSR"/>
    <property type="match status" value="1"/>
</dbReference>
<evidence type="ECO:0000313" key="7">
    <source>
        <dbReference type="Proteomes" id="UP001500909"/>
    </source>
</evidence>
<protein>
    <recommendedName>
        <fullName evidence="5">HTH luxR-type domain-containing protein</fullName>
    </recommendedName>
</protein>
<dbReference type="PRINTS" id="PR00038">
    <property type="entry name" value="HTHLUXR"/>
</dbReference>
<dbReference type="InterPro" id="IPR016032">
    <property type="entry name" value="Sig_transdc_resp-reg_C-effctor"/>
</dbReference>
<dbReference type="PANTHER" id="PTHR44688">
    <property type="entry name" value="DNA-BINDING TRANSCRIPTIONAL ACTIVATOR DEVR_DOSR"/>
    <property type="match status" value="1"/>
</dbReference>
<dbReference type="InterPro" id="IPR000792">
    <property type="entry name" value="Tscrpt_reg_LuxR_C"/>
</dbReference>
<dbReference type="CDD" id="cd06170">
    <property type="entry name" value="LuxR_C_like"/>
    <property type="match status" value="1"/>
</dbReference>
<reference evidence="6 7" key="1">
    <citation type="journal article" date="2019" name="Int. J. Syst. Evol. Microbiol.">
        <title>The Global Catalogue of Microorganisms (GCM) 10K type strain sequencing project: providing services to taxonomists for standard genome sequencing and annotation.</title>
        <authorList>
            <consortium name="The Broad Institute Genomics Platform"/>
            <consortium name="The Broad Institute Genome Sequencing Center for Infectious Disease"/>
            <person name="Wu L."/>
            <person name="Ma J."/>
        </authorList>
    </citation>
    <scope>NUCLEOTIDE SEQUENCE [LARGE SCALE GENOMIC DNA]</scope>
    <source>
        <strain evidence="6 7">JCM 4805</strain>
    </source>
</reference>
<sequence length="107" mass="11765">MKACWRGGTAGAPNVDGERSPAGAWAAELDRVHLLSEREEQVFILLGDGHSNRSISARLRVTERTVKAHVAQILEKLRVESRLQAGLVSYAHQILNESPIPCQRQVG</sequence>
<dbReference type="Proteomes" id="UP001500909">
    <property type="component" value="Unassembled WGS sequence"/>
</dbReference>